<gene>
    <name evidence="1" type="ORF">Amon01_000208000</name>
</gene>
<dbReference type="Proteomes" id="UP001165063">
    <property type="component" value="Unassembled WGS sequence"/>
</dbReference>
<dbReference type="EMBL" id="BSXU01000707">
    <property type="protein sequence ID" value="GMG21554.1"/>
    <property type="molecule type" value="Genomic_DNA"/>
</dbReference>
<organism evidence="1 2">
    <name type="scientific">Ambrosiozyma monospora</name>
    <name type="common">Yeast</name>
    <name type="synonym">Endomycopsis monosporus</name>
    <dbReference type="NCBI Taxonomy" id="43982"/>
    <lineage>
        <taxon>Eukaryota</taxon>
        <taxon>Fungi</taxon>
        <taxon>Dikarya</taxon>
        <taxon>Ascomycota</taxon>
        <taxon>Saccharomycotina</taxon>
        <taxon>Pichiomycetes</taxon>
        <taxon>Pichiales</taxon>
        <taxon>Pichiaceae</taxon>
        <taxon>Ambrosiozyma</taxon>
    </lineage>
</organism>
<accession>A0A9W6YUD6</accession>
<proteinExistence type="predicted"/>
<comment type="caution">
    <text evidence="1">The sequence shown here is derived from an EMBL/GenBank/DDBJ whole genome shotgun (WGS) entry which is preliminary data.</text>
</comment>
<protein>
    <submittedName>
        <fullName evidence="1">Unnamed protein product</fullName>
    </submittedName>
</protein>
<evidence type="ECO:0000313" key="2">
    <source>
        <dbReference type="Proteomes" id="UP001165063"/>
    </source>
</evidence>
<evidence type="ECO:0000313" key="1">
    <source>
        <dbReference type="EMBL" id="GMG21554.1"/>
    </source>
</evidence>
<sequence length="71" mass="7899">MGVIMPAQYYIKFNIYLDILLQINSHHLICIIPKIPHQHSSKCDTRTIEEGSAEGGSLLPVSNIAKLISSH</sequence>
<dbReference type="AlphaFoldDB" id="A0A9W6YUD6"/>
<keyword evidence="2" id="KW-1185">Reference proteome</keyword>
<reference evidence="1" key="1">
    <citation type="submission" date="2023-04" db="EMBL/GenBank/DDBJ databases">
        <title>Ambrosiozyma monospora NBRC 1965.</title>
        <authorList>
            <person name="Ichikawa N."/>
            <person name="Sato H."/>
            <person name="Tonouchi N."/>
        </authorList>
    </citation>
    <scope>NUCLEOTIDE SEQUENCE</scope>
    <source>
        <strain evidence="1">NBRC 1965</strain>
    </source>
</reference>
<name>A0A9W6YUD6_AMBMO</name>